<dbReference type="GO" id="GO:0030866">
    <property type="term" value="P:cortical actin cytoskeleton organization"/>
    <property type="evidence" value="ECO:0007669"/>
    <property type="project" value="TreeGrafter"/>
</dbReference>
<dbReference type="Pfam" id="PF09735">
    <property type="entry name" value="Nckap1"/>
    <property type="match status" value="1"/>
</dbReference>
<dbReference type="PANTHER" id="PTHR12093">
    <property type="entry name" value="NCK-ASSOCIATED PROTEIN 1"/>
    <property type="match status" value="1"/>
</dbReference>
<dbReference type="GO" id="GO:0031209">
    <property type="term" value="C:SCAR complex"/>
    <property type="evidence" value="ECO:0007669"/>
    <property type="project" value="TreeGrafter"/>
</dbReference>
<dbReference type="PANTHER" id="PTHR12093:SF10">
    <property type="entry name" value="MEMBRANE-ASSOCIATED PROTEIN HEM"/>
    <property type="match status" value="1"/>
</dbReference>
<proteinExistence type="inferred from homology"/>
<keyword evidence="4" id="KW-1185">Reference proteome</keyword>
<evidence type="ECO:0000256" key="1">
    <source>
        <dbReference type="ARBA" id="ARBA00037947"/>
    </source>
</evidence>
<organism evidence="3 4">
    <name type="scientific">Dimorphilus gyrociliatus</name>
    <dbReference type="NCBI Taxonomy" id="2664684"/>
    <lineage>
        <taxon>Eukaryota</taxon>
        <taxon>Metazoa</taxon>
        <taxon>Spiralia</taxon>
        <taxon>Lophotrochozoa</taxon>
        <taxon>Annelida</taxon>
        <taxon>Polychaeta</taxon>
        <taxon>Polychaeta incertae sedis</taxon>
        <taxon>Dinophilidae</taxon>
        <taxon>Dimorphilus</taxon>
    </lineage>
</organism>
<dbReference type="AlphaFoldDB" id="A0A7I8VUF0"/>
<dbReference type="GO" id="GO:0016477">
    <property type="term" value="P:cell migration"/>
    <property type="evidence" value="ECO:0007669"/>
    <property type="project" value="TreeGrafter"/>
</dbReference>
<feature type="region of interest" description="Disordered" evidence="2">
    <location>
        <begin position="653"/>
        <end position="672"/>
    </location>
</feature>
<dbReference type="GO" id="GO:0030031">
    <property type="term" value="P:cell projection assembly"/>
    <property type="evidence" value="ECO:0007669"/>
    <property type="project" value="TreeGrafter"/>
</dbReference>
<evidence type="ECO:0000256" key="2">
    <source>
        <dbReference type="SAM" id="MobiDB-lite"/>
    </source>
</evidence>
<gene>
    <name evidence="3" type="ORF">DGYR_LOCUS7345</name>
</gene>
<reference evidence="3 4" key="1">
    <citation type="submission" date="2020-08" db="EMBL/GenBank/DDBJ databases">
        <authorList>
            <person name="Hejnol A."/>
        </authorList>
    </citation>
    <scope>NUCLEOTIDE SEQUENCE [LARGE SCALE GENOMIC DNA]</scope>
</reference>
<dbReference type="Proteomes" id="UP000549394">
    <property type="component" value="Unassembled WGS sequence"/>
</dbReference>
<evidence type="ECO:0000313" key="3">
    <source>
        <dbReference type="EMBL" id="CAD5119052.1"/>
    </source>
</evidence>
<sequence>MTSVPMVYQQKIAEKLAVLTDRAKGMLTRIYNIKKMLSLNSKPGFLSEKQYEKAVQLLGGKKFPVDAHSGSGTLQILQILNPHKNSIMNALNLYYYTFVDIFDLKNAINDTLTTVDVCQLSFSIVLNYDLTKSYLELIALHCAITIILSKIDDRKVVLGMFNYVFYLDKNKDEEYYKKVANYFMEIENPLKKLTEDFMPHKNSLRTAINSLSDVYPRRANVAAQWRTQQYLSLLYDSNKLLSCYHTDTCPCEYLSVESMERWIIMSVTICNSLLEDPKINHLWQTALSNSFVMALCRDEVVPTHQFSIAHFESMKGLGALVGIVKNSRDHAYKQALQNHRDKRKYLRTALKELSLVLTDQPGLLGPKALILFSALSNARDEIRWLMRHSDNIPTKSKNKILEEDLKDRQIPELIFLVEELRSLAKKYSQVIQRYYVQFLSGGDVNALESLMVNIEGEEESEILSSFVMTFKGLSVKQVEDQSINIGELRAVRMDWCRMQAYMASPQARLKLSQHQTLARHLNTIAFHTRLVDTLDDLLNETSDLSLYCFYMHKLEMQFKECMEFPAQHRYSIAFPQVCAHFLNATHRLCPEERQSIGSTSVQYTHWFLKEMSEEVNQVITAICEEQCHLTDQLLPKHCAIQIVNLNAKKSKKDKDRILQEEKKPGHESVRKQREEFTRMDKLHMALTELCYAFNYTNIITVWNHGFVPREFFLNHLEDRFNKLLVGMMMYNPQTSEIAKPSELLAGVYAVMNVLQSIENYIHIDMSRIFNSVLPQQTQQRDTFHGNPTIAFNYSQWYLEVLMLKVSEDKVIYSPNHKAFLTLDSETHFQAEEYADLVELRALAELIGPYGMKLMGEKIVWHISKQVEELKALVIQNKIYLNALRTNYDDSELVKGTVKKLQNSDNLLKRVSIIGELLSFRSLAQEALQDVLDQRIPFLLSSIRDFHKHMPHTGDTMIVNEMASAAGIQCDIDPALCTMLRNQRQNQAPENPAASVQDDDFSVACLLLVFIAVSLPKWARLESSRFNPAFEGHMNNAHCIAKAVNALASSLLTVQGKQNEIGDRLKEFLALASASLLRLGQETDRDVIRNRESIYLLLDQIVQESPFLTMDLLESCFPYALLRNAYHQVAKAHGH</sequence>
<name>A0A7I8VUF0_9ANNE</name>
<protein>
    <submittedName>
        <fullName evidence="3">DgyrCDS7701</fullName>
    </submittedName>
</protein>
<dbReference type="GO" id="GO:0048812">
    <property type="term" value="P:neuron projection morphogenesis"/>
    <property type="evidence" value="ECO:0007669"/>
    <property type="project" value="TreeGrafter"/>
</dbReference>
<evidence type="ECO:0000313" key="4">
    <source>
        <dbReference type="Proteomes" id="UP000549394"/>
    </source>
</evidence>
<accession>A0A7I8VUF0</accession>
<comment type="caution">
    <text evidence="3">The sequence shown here is derived from an EMBL/GenBank/DDBJ whole genome shotgun (WGS) entry which is preliminary data.</text>
</comment>
<dbReference type="InterPro" id="IPR019137">
    <property type="entry name" value="Nck-associated_protein-1"/>
</dbReference>
<dbReference type="EMBL" id="CAJFCJ010000009">
    <property type="protein sequence ID" value="CAD5119052.1"/>
    <property type="molecule type" value="Genomic_DNA"/>
</dbReference>
<comment type="similarity">
    <text evidence="1">Belongs to the HEM-1/HEM-2 family.</text>
</comment>
<dbReference type="OrthoDB" id="548214at2759"/>